<organism evidence="1 2">
    <name type="scientific">Branchiostoma lanceolatum</name>
    <name type="common">Common lancelet</name>
    <name type="synonym">Amphioxus lanceolatum</name>
    <dbReference type="NCBI Taxonomy" id="7740"/>
    <lineage>
        <taxon>Eukaryota</taxon>
        <taxon>Metazoa</taxon>
        <taxon>Chordata</taxon>
        <taxon>Cephalochordata</taxon>
        <taxon>Leptocardii</taxon>
        <taxon>Amphioxiformes</taxon>
        <taxon>Branchiostomatidae</taxon>
        <taxon>Branchiostoma</taxon>
    </lineage>
</organism>
<dbReference type="Proteomes" id="UP000838412">
    <property type="component" value="Chromosome 9"/>
</dbReference>
<evidence type="ECO:0000313" key="1">
    <source>
        <dbReference type="EMBL" id="CAH1273552.1"/>
    </source>
</evidence>
<keyword evidence="2" id="KW-1185">Reference proteome</keyword>
<evidence type="ECO:0000313" key="2">
    <source>
        <dbReference type="Proteomes" id="UP000838412"/>
    </source>
</evidence>
<name>A0A8K0F132_BRALA</name>
<sequence>MATCRNPTVSNCCLGFTDSRKYKLRRPDRSSPDWNEQGIYAIMEPGFTYYNQEKPILYVGRGNIGERLERHFRGTDGQDIGNHLLSKSDIDGSRHQLDGIKVYWKAMCGDCHRKLEESFIQCVENSLGYRPPYNRIAGSH</sequence>
<dbReference type="AlphaFoldDB" id="A0A8K0F132"/>
<proteinExistence type="predicted"/>
<dbReference type="EMBL" id="OV696694">
    <property type="protein sequence ID" value="CAH1273552.1"/>
    <property type="molecule type" value="Genomic_DNA"/>
</dbReference>
<dbReference type="OrthoDB" id="10519755at2759"/>
<gene>
    <name evidence="1" type="primary">Hypp5155</name>
    <name evidence="1" type="ORF">BLAG_LOCUS24860</name>
</gene>
<accession>A0A8K0F132</accession>
<reference evidence="1" key="1">
    <citation type="submission" date="2022-01" db="EMBL/GenBank/DDBJ databases">
        <authorList>
            <person name="Braso-Vives M."/>
        </authorList>
    </citation>
    <scope>NUCLEOTIDE SEQUENCE</scope>
</reference>
<protein>
    <submittedName>
        <fullName evidence="1">Hypp5155 protein</fullName>
    </submittedName>
</protein>